<feature type="compositionally biased region" description="Basic residues" evidence="1">
    <location>
        <begin position="223"/>
        <end position="232"/>
    </location>
</feature>
<dbReference type="OrthoDB" id="20982at2759"/>
<dbReference type="InterPro" id="IPR040031">
    <property type="entry name" value="Codanin-1"/>
</dbReference>
<evidence type="ECO:0000256" key="1">
    <source>
        <dbReference type="SAM" id="MobiDB-lite"/>
    </source>
</evidence>
<feature type="compositionally biased region" description="Low complexity" evidence="1">
    <location>
        <begin position="379"/>
        <end position="394"/>
    </location>
</feature>
<feature type="compositionally biased region" description="Polar residues" evidence="1">
    <location>
        <begin position="1320"/>
        <end position="1329"/>
    </location>
</feature>
<feature type="domain" description="Codanin-1 C-terminal" evidence="2">
    <location>
        <begin position="896"/>
        <end position="1007"/>
    </location>
</feature>
<sequence>MAAVLEEYFAGKISSQSVVLWLSSNKCVFETENEVFRDHSLRADFLPFFINYLREQTSHLICHGASSAASPVKTPASAQKFWRLSQQHQNPAEGPQRQECSGRDTQRRLNRTQLFSPSPLRSEASEGTLTQKPLCSEEESPLRIATEEHSWHQGGHFYLKTPLDECKGRTKKSSSSFHKKEEHATLGDYIKPDGPSFNQPKGRRRSDQYHLQENGSYRTPSNTKRRSSRKGNKTSYSDSSLKTKSRSVIQDPSVPKFVLNDSDDFPAVGSPSTAATVPTRRITPTTITSHLKVLTTRVKQQPLSTPAFSKSYQEEPSLQSSSFGMAFPSPTASLHSQSQSSQGLEKERELLRLERLKQQASLPDPNKESSSSNPVPACSLLTPQTPTKPSKTSSAFSYPSEFAKASRDEVTYQDHVDKLVDLYSACTKECLMPNLTMELYFLVHLLTAKGSVSTVEGINGSCDLEDVNYLCSIHNCVYFAVSVLLRQFWLLLFLDKATLRLLSEVPHLSNFSPTLKAKLESAVEGGPAKSIMVTTKSPVQAVPFLADTDNRRNFPSEEAFHGFKKQRDKFYELVREWLDCHNKPEWSMVAVMSKRIRDLVQQVVEISNCTHFARLFTSQLTRMCQGEDPISDYNDDGKEQGFLGNLKKTNPEKFKRLEERFCIPTVSGGPSPPPTFPGCQEFFKTFILVADSFLFNQHLIDNFASKITELNEMQFGLSDQEGDAESNYVDDEVRSSFSSSLQSARILAKFLGFLVFLPYRGHDALPEAVQGDVITLRSKCCPPIDILDSLRLSCHQHRLVMTIPWVVEYLSMVDPMAAQLDSIQVILRLLVQVYRKVSARLSSDPTSYNMLLVLLVLGWLFEVPGMPASMYFLSFGDDFVFDSAIMQRRATGPSLDNLHLVDQQLLYLCCPYLGDIRALLTDASLGFGSKTTPMKKITPIAAKTPPQPIPTAQQLQQDLEKNFFDNHSPSLKKTVDFVSSRLASNCIKDIDARLVSAAREKAGALLEEEVRLEEVGTLDEDWTSEMQGALLKRVKLKGEEVTTATKETAVEQAKTFVFGRSRDALFVLLPEESSDQVLQAAAYITGRLALERTTHWINTQIQAAIQQELKTDVEKALRIARKETVEKPKFCLPVHHDRDAHPPSVVLQQYKDVLRYLLTGHAIHQVTLDELTNLLAATRQVLHSRQDLTPVAWQTIQQLSMELVCALAIVKPAHLQSPIQAGSICSSDVYNERPGTTSEEVEVAPVEPCNLGLVENKASLVSTDSGVQQHHSWSSGDFSKSNLRHELLAVKGTTPKKALGVHQGNSHCEKPISNDVGGRNNLSPDVNKTVSKDDLSKNSDGGMKSFDSKPSGRACCLDAFVELWKDHFKCQVPAQLFLCPRTVLLIRQGQDGKESWESVGHAVCTLLTQGLIDPSTIAECLVSLLESDSVEVTEAVAHVMWTIGQHAAQVSSHKQVGDEWSSPNVMSLLHALISRCPEGDILHQLCDYAQHQMHH</sequence>
<dbReference type="CTD" id="146059"/>
<dbReference type="KEGG" id="aplc:110987147"/>
<feature type="compositionally biased region" description="Polar residues" evidence="1">
    <location>
        <begin position="211"/>
        <end position="222"/>
    </location>
</feature>
<evidence type="ECO:0000259" key="2">
    <source>
        <dbReference type="Pfam" id="PF15296"/>
    </source>
</evidence>
<feature type="region of interest" description="Disordered" evidence="1">
    <location>
        <begin position="1299"/>
        <end position="1347"/>
    </location>
</feature>
<accession>A0A8B7ZI33</accession>
<dbReference type="GO" id="GO:0005634">
    <property type="term" value="C:nucleus"/>
    <property type="evidence" value="ECO:0007669"/>
    <property type="project" value="TreeGrafter"/>
</dbReference>
<dbReference type="Pfam" id="PF15296">
    <property type="entry name" value="Codanin-1_C"/>
    <property type="match status" value="1"/>
</dbReference>
<dbReference type="OMA" id="CVVKDAQ"/>
<feature type="region of interest" description="Disordered" evidence="1">
    <location>
        <begin position="358"/>
        <end position="394"/>
    </location>
</feature>
<proteinExistence type="predicted"/>
<evidence type="ECO:0000313" key="3">
    <source>
        <dbReference type="Proteomes" id="UP000694845"/>
    </source>
</evidence>
<dbReference type="GO" id="GO:0006325">
    <property type="term" value="P:chromatin organization"/>
    <property type="evidence" value="ECO:0007669"/>
    <property type="project" value="TreeGrafter"/>
</dbReference>
<feature type="compositionally biased region" description="Polar residues" evidence="1">
    <location>
        <begin position="300"/>
        <end position="323"/>
    </location>
</feature>
<organism evidence="3 4">
    <name type="scientific">Acanthaster planci</name>
    <name type="common">Crown-of-thorns starfish</name>
    <dbReference type="NCBI Taxonomy" id="133434"/>
    <lineage>
        <taxon>Eukaryota</taxon>
        <taxon>Metazoa</taxon>
        <taxon>Echinodermata</taxon>
        <taxon>Eleutherozoa</taxon>
        <taxon>Asterozoa</taxon>
        <taxon>Asteroidea</taxon>
        <taxon>Valvatacea</taxon>
        <taxon>Valvatida</taxon>
        <taxon>Acanthasteridae</taxon>
        <taxon>Acanthaster</taxon>
    </lineage>
</organism>
<dbReference type="PANTHER" id="PTHR28678">
    <property type="entry name" value="CODANIN-1"/>
    <property type="match status" value="1"/>
</dbReference>
<reference evidence="4" key="1">
    <citation type="submission" date="2025-08" db="UniProtKB">
        <authorList>
            <consortium name="RefSeq"/>
        </authorList>
    </citation>
    <scope>IDENTIFICATION</scope>
</reference>
<gene>
    <name evidence="4" type="primary">LOC110987147</name>
</gene>
<feature type="region of interest" description="Disordered" evidence="1">
    <location>
        <begin position="166"/>
        <end position="255"/>
    </location>
</feature>
<feature type="region of interest" description="Disordered" evidence="1">
    <location>
        <begin position="300"/>
        <end position="346"/>
    </location>
</feature>
<dbReference type="InterPro" id="IPR028171">
    <property type="entry name" value="Codanin-1_C"/>
</dbReference>
<dbReference type="GeneID" id="110987147"/>
<name>A0A8B7ZI33_ACAPL</name>
<protein>
    <submittedName>
        <fullName evidence="4">Codanin-1-like</fullName>
    </submittedName>
</protein>
<feature type="region of interest" description="Disordered" evidence="1">
    <location>
        <begin position="110"/>
        <end position="141"/>
    </location>
</feature>
<keyword evidence="3" id="KW-1185">Reference proteome</keyword>
<evidence type="ECO:0000313" key="4">
    <source>
        <dbReference type="RefSeq" id="XP_022105313.1"/>
    </source>
</evidence>
<dbReference type="RefSeq" id="XP_022105313.1">
    <property type="nucleotide sequence ID" value="XM_022249621.1"/>
</dbReference>
<feature type="compositionally biased region" description="Polar residues" evidence="1">
    <location>
        <begin position="233"/>
        <end position="250"/>
    </location>
</feature>
<dbReference type="PANTHER" id="PTHR28678:SF1">
    <property type="entry name" value="CODANIN-1"/>
    <property type="match status" value="1"/>
</dbReference>
<dbReference type="Proteomes" id="UP000694845">
    <property type="component" value="Unplaced"/>
</dbReference>